<accession>A0AAU9XB63</accession>
<sequence>MERKNSSVLQQLSNAHKEQVKVNRKYLQVIIECLIFTAMQNIAVRGHEESRNDIWEVSDINRGNFLELLHLRCKDLPWLQSKLQAQLQLHAQGTSPTLQNELLAIVSDLVLERITSEVRKSGYFGIIMDETSDINRTEEVSLCLRYVINGETKENFVGFFATASTEEEVLYELAKTAINKLDLRLENIIAECFDGAANMSGICKGLATRIKECSSLGIYVHCYDRLLNLAL</sequence>
<dbReference type="Proteomes" id="UP001159428">
    <property type="component" value="Unassembled WGS sequence"/>
</dbReference>
<gene>
    <name evidence="2" type="ORF">PMEA_00020052</name>
</gene>
<evidence type="ECO:0000313" key="3">
    <source>
        <dbReference type="Proteomes" id="UP001159428"/>
    </source>
</evidence>
<evidence type="ECO:0000313" key="2">
    <source>
        <dbReference type="EMBL" id="CAH3142282.1"/>
    </source>
</evidence>
<evidence type="ECO:0000259" key="1">
    <source>
        <dbReference type="Pfam" id="PF14291"/>
    </source>
</evidence>
<dbReference type="Pfam" id="PF14291">
    <property type="entry name" value="DUF4371"/>
    <property type="match status" value="1"/>
</dbReference>
<protein>
    <recommendedName>
        <fullName evidence="1">DUF4371 domain-containing protein</fullName>
    </recommendedName>
</protein>
<dbReference type="PANTHER" id="PTHR45749:SF21">
    <property type="entry name" value="DUF4371 DOMAIN-CONTAINING PROTEIN"/>
    <property type="match status" value="1"/>
</dbReference>
<dbReference type="EMBL" id="CALNXJ010000036">
    <property type="protein sequence ID" value="CAH3142282.1"/>
    <property type="molecule type" value="Genomic_DNA"/>
</dbReference>
<reference evidence="2 3" key="1">
    <citation type="submission" date="2022-05" db="EMBL/GenBank/DDBJ databases">
        <authorList>
            <consortium name="Genoscope - CEA"/>
            <person name="William W."/>
        </authorList>
    </citation>
    <scope>NUCLEOTIDE SEQUENCE [LARGE SCALE GENOMIC DNA]</scope>
</reference>
<organism evidence="2 3">
    <name type="scientific">Pocillopora meandrina</name>
    <dbReference type="NCBI Taxonomy" id="46732"/>
    <lineage>
        <taxon>Eukaryota</taxon>
        <taxon>Metazoa</taxon>
        <taxon>Cnidaria</taxon>
        <taxon>Anthozoa</taxon>
        <taxon>Hexacorallia</taxon>
        <taxon>Scleractinia</taxon>
        <taxon>Astrocoeniina</taxon>
        <taxon>Pocilloporidae</taxon>
        <taxon>Pocillopora</taxon>
    </lineage>
</organism>
<proteinExistence type="predicted"/>
<feature type="domain" description="DUF4371" evidence="1">
    <location>
        <begin position="23"/>
        <end position="203"/>
    </location>
</feature>
<dbReference type="AlphaFoldDB" id="A0AAU9XB63"/>
<name>A0AAU9XB63_9CNID</name>
<keyword evidence="3" id="KW-1185">Reference proteome</keyword>
<dbReference type="InterPro" id="IPR025398">
    <property type="entry name" value="DUF4371"/>
</dbReference>
<dbReference type="PANTHER" id="PTHR45749">
    <property type="match status" value="1"/>
</dbReference>
<comment type="caution">
    <text evidence="2">The sequence shown here is derived from an EMBL/GenBank/DDBJ whole genome shotgun (WGS) entry which is preliminary data.</text>
</comment>